<keyword evidence="3" id="KW-1185">Reference proteome</keyword>
<feature type="compositionally biased region" description="Basic and acidic residues" evidence="1">
    <location>
        <begin position="142"/>
        <end position="158"/>
    </location>
</feature>
<dbReference type="Proteomes" id="UP000717328">
    <property type="component" value="Unassembled WGS sequence"/>
</dbReference>
<evidence type="ECO:0000256" key="1">
    <source>
        <dbReference type="SAM" id="MobiDB-lite"/>
    </source>
</evidence>
<protein>
    <submittedName>
        <fullName evidence="2">Uncharacterized protein</fullName>
    </submittedName>
</protein>
<feature type="compositionally biased region" description="Low complexity" evidence="1">
    <location>
        <begin position="540"/>
        <end position="553"/>
    </location>
</feature>
<name>A0A9P7FNN9_9AGAR</name>
<evidence type="ECO:0000313" key="3">
    <source>
        <dbReference type="Proteomes" id="UP000717328"/>
    </source>
</evidence>
<feature type="compositionally biased region" description="Low complexity" evidence="1">
    <location>
        <begin position="567"/>
        <end position="578"/>
    </location>
</feature>
<feature type="compositionally biased region" description="Polar residues" evidence="1">
    <location>
        <begin position="109"/>
        <end position="118"/>
    </location>
</feature>
<evidence type="ECO:0000313" key="2">
    <source>
        <dbReference type="EMBL" id="KAG5635379.1"/>
    </source>
</evidence>
<feature type="compositionally biased region" description="Pro residues" evidence="1">
    <location>
        <begin position="286"/>
        <end position="295"/>
    </location>
</feature>
<sequence length="894" mass="95410">MAHSPSHRPTNSFAQKSLQPPSPGPTPKQQRRMTSPASTTSLNPPEAYRPPPGRPPSPLRNGFVPDTFTGIDPDDLSEDEDDDEDENHFRRGQGKWPERSPSPSSSVSQLAASFTQRVGSFLGNMAPRSGGGMPTDAEIEAEAERERERGRREAERILTREAQERKLVEERVLAMMESTRSLPPPPSRSQTMPNPTPPSPATSQKEKEGPAWWTAAKNKLTPTKDKDPLTPAQQVILEAKSREKDKEKKKKGKGKERDKDKDAHDKSFDSFMNLSIPQPPHRRPVPGSPSSPTPSRPNLSNLPPNLTPSPMRSLDAASASPSREAPLLYAQFNTQGTLDVPATLLTIAKRFEKLEKWTVGHVRALEDRMSDVERWLVDKEKEKDSEKGKGAPLSAVANDLQDMKDSLSELQGRVGELGREMAKLATSPSNLSSGPSRQPGPISIAPHTASTMVVHDTPEGPSISTSPVTTPQHSRLSLISATARESTSPPMASAKSSGTRLPYPTGDYATPPGTSVLAQGTFSPPHSPPSSITSATRARPLSLSLAGLPSASGSGIGLGIPMRSTPSTSSLASTRNSSPQTPSHTHAHAAARAVSPSSQTLPPPKHSSPRPSSASPTPRKRYTVALGEPIVSPPDPEADQHPNQYQHYARPPSAMGTAFFSNSPGAMDDEPEPGTGRGQERERVRDGVSLSLSHSPKNEFQDDTIGKSASGRFSGSGAGGNGNGGDAKSNAGSGSNPSPSSNRRIRAQSAYGYASVVQQSQSQQSQQSQQQQLQPPQTPIQPLRPRIRSRSTERSGSNANTNFNPNSHSHSHSMSMSNSASNANSGVGLGLGLGLGGLGGEGGAFPTGKFVDPLVLRRQDRDRDREGAKIAMPKPVGKIPIGQLVAFFDGDKRV</sequence>
<feature type="compositionally biased region" description="Gly residues" evidence="1">
    <location>
        <begin position="714"/>
        <end position="725"/>
    </location>
</feature>
<reference evidence="2" key="1">
    <citation type="submission" date="2021-02" db="EMBL/GenBank/DDBJ databases">
        <authorList>
            <person name="Nieuwenhuis M."/>
            <person name="Van De Peppel L.J.J."/>
        </authorList>
    </citation>
    <scope>NUCLEOTIDE SEQUENCE</scope>
    <source>
        <strain evidence="2">D49</strain>
    </source>
</reference>
<feature type="compositionally biased region" description="Polar residues" evidence="1">
    <location>
        <begin position="512"/>
        <end position="522"/>
    </location>
</feature>
<feature type="compositionally biased region" description="Low complexity" evidence="1">
    <location>
        <begin position="758"/>
        <end position="775"/>
    </location>
</feature>
<gene>
    <name evidence="2" type="ORF">H0H81_011470</name>
</gene>
<accession>A0A9P7FNN9</accession>
<feature type="compositionally biased region" description="Acidic residues" evidence="1">
    <location>
        <begin position="72"/>
        <end position="86"/>
    </location>
</feature>
<organism evidence="2 3">
    <name type="scientific">Sphagnurus paluster</name>
    <dbReference type="NCBI Taxonomy" id="117069"/>
    <lineage>
        <taxon>Eukaryota</taxon>
        <taxon>Fungi</taxon>
        <taxon>Dikarya</taxon>
        <taxon>Basidiomycota</taxon>
        <taxon>Agaricomycotina</taxon>
        <taxon>Agaricomycetes</taxon>
        <taxon>Agaricomycetidae</taxon>
        <taxon>Agaricales</taxon>
        <taxon>Tricholomatineae</taxon>
        <taxon>Lyophyllaceae</taxon>
        <taxon>Sphagnurus</taxon>
    </lineage>
</organism>
<proteinExistence type="predicted"/>
<feature type="compositionally biased region" description="Low complexity" evidence="1">
    <location>
        <begin position="806"/>
        <end position="823"/>
    </location>
</feature>
<dbReference type="EMBL" id="JABCKI010006106">
    <property type="protein sequence ID" value="KAG5635379.1"/>
    <property type="molecule type" value="Genomic_DNA"/>
</dbReference>
<feature type="compositionally biased region" description="Polar residues" evidence="1">
    <location>
        <begin position="462"/>
        <end position="499"/>
    </location>
</feature>
<feature type="compositionally biased region" description="Polar residues" evidence="1">
    <location>
        <begin position="32"/>
        <end position="43"/>
    </location>
</feature>
<feature type="compositionally biased region" description="Low complexity" evidence="1">
    <location>
        <begin position="726"/>
        <end position="742"/>
    </location>
</feature>
<feature type="compositionally biased region" description="Basic and acidic residues" evidence="1">
    <location>
        <begin position="255"/>
        <end position="268"/>
    </location>
</feature>
<feature type="region of interest" description="Disordered" evidence="1">
    <location>
        <begin position="1"/>
        <end position="158"/>
    </location>
</feature>
<feature type="compositionally biased region" description="Polar residues" evidence="1">
    <location>
        <begin position="426"/>
        <end position="436"/>
    </location>
</feature>
<feature type="compositionally biased region" description="Low complexity" evidence="1">
    <location>
        <begin position="296"/>
        <end position="310"/>
    </location>
</feature>
<comment type="caution">
    <text evidence="2">The sequence shown here is derived from an EMBL/GenBank/DDBJ whole genome shotgun (WGS) entry which is preliminary data.</text>
</comment>
<feature type="region of interest" description="Disordered" evidence="1">
    <location>
        <begin position="419"/>
        <end position="823"/>
    </location>
</feature>
<feature type="region of interest" description="Disordered" evidence="1">
    <location>
        <begin position="171"/>
        <end position="322"/>
    </location>
</feature>
<feature type="compositionally biased region" description="Pro residues" evidence="1">
    <location>
        <begin position="47"/>
        <end position="58"/>
    </location>
</feature>
<dbReference type="OrthoDB" id="3269842at2759"/>
<feature type="compositionally biased region" description="Polar residues" evidence="1">
    <location>
        <begin position="7"/>
        <end position="19"/>
    </location>
</feature>
<reference evidence="2" key="2">
    <citation type="submission" date="2021-10" db="EMBL/GenBank/DDBJ databases">
        <title>Phylogenomics reveals ancestral predisposition of the termite-cultivated fungus Termitomyces towards a domesticated lifestyle.</title>
        <authorList>
            <person name="Auxier B."/>
            <person name="Grum-Grzhimaylo A."/>
            <person name="Cardenas M.E."/>
            <person name="Lodge J.D."/>
            <person name="Laessoe T."/>
            <person name="Pedersen O."/>
            <person name="Smith M.E."/>
            <person name="Kuyper T.W."/>
            <person name="Franco-Molano E.A."/>
            <person name="Baroni T.J."/>
            <person name="Aanen D.K."/>
        </authorList>
    </citation>
    <scope>NUCLEOTIDE SEQUENCE</scope>
    <source>
        <strain evidence="2">D49</strain>
    </source>
</reference>
<dbReference type="AlphaFoldDB" id="A0A9P7FNN9"/>
<feature type="compositionally biased region" description="Polar residues" evidence="1">
    <location>
        <begin position="794"/>
        <end position="805"/>
    </location>
</feature>